<keyword evidence="3" id="KW-1185">Reference proteome</keyword>
<reference evidence="2 3" key="1">
    <citation type="submission" date="2016-10" db="EMBL/GenBank/DDBJ databases">
        <authorList>
            <person name="de Groot N.N."/>
        </authorList>
    </citation>
    <scope>NUCLEOTIDE SEQUENCE [LARGE SCALE GENOMIC DNA]</scope>
    <source>
        <strain evidence="2 3">CPCC 201354</strain>
    </source>
</reference>
<gene>
    <name evidence="2" type="ORF">SAMN05421505_1388</name>
</gene>
<feature type="transmembrane region" description="Helical" evidence="1">
    <location>
        <begin position="20"/>
        <end position="40"/>
    </location>
</feature>
<dbReference type="EMBL" id="FNCN01000038">
    <property type="protein sequence ID" value="SDI20064.1"/>
    <property type="molecule type" value="Genomic_DNA"/>
</dbReference>
<dbReference type="AlphaFoldDB" id="A0A1G8IMB4"/>
<keyword evidence="1" id="KW-0812">Transmembrane</keyword>
<feature type="transmembrane region" description="Helical" evidence="1">
    <location>
        <begin position="52"/>
        <end position="71"/>
    </location>
</feature>
<protein>
    <recommendedName>
        <fullName evidence="4">Holin</fullName>
    </recommendedName>
</protein>
<evidence type="ECO:0000313" key="3">
    <source>
        <dbReference type="Proteomes" id="UP000198923"/>
    </source>
</evidence>
<name>A0A1G8IMB4_9ACTN</name>
<evidence type="ECO:0000313" key="2">
    <source>
        <dbReference type="EMBL" id="SDI20064.1"/>
    </source>
</evidence>
<organism evidence="2 3">
    <name type="scientific">Sinosporangium album</name>
    <dbReference type="NCBI Taxonomy" id="504805"/>
    <lineage>
        <taxon>Bacteria</taxon>
        <taxon>Bacillati</taxon>
        <taxon>Actinomycetota</taxon>
        <taxon>Actinomycetes</taxon>
        <taxon>Streptosporangiales</taxon>
        <taxon>Streptosporangiaceae</taxon>
        <taxon>Sinosporangium</taxon>
    </lineage>
</organism>
<proteinExistence type="predicted"/>
<keyword evidence="1" id="KW-1133">Transmembrane helix</keyword>
<keyword evidence="1" id="KW-0472">Membrane</keyword>
<dbReference type="OrthoDB" id="4327488at2"/>
<sequence>MHADPQVTYSKPPIETKVKAMGLVSYLAGVAGMAALQALADDPSMIAFLPDWIEAITLPLVPTALTALAGWKARHTPRPDLPGDQR</sequence>
<evidence type="ECO:0008006" key="4">
    <source>
        <dbReference type="Google" id="ProtNLM"/>
    </source>
</evidence>
<accession>A0A1G8IMB4</accession>
<evidence type="ECO:0000256" key="1">
    <source>
        <dbReference type="SAM" id="Phobius"/>
    </source>
</evidence>
<dbReference type="RefSeq" id="WP_093174530.1">
    <property type="nucleotide sequence ID" value="NZ_FNCN01000038.1"/>
</dbReference>
<dbReference type="STRING" id="504805.SAMN05421505_1388"/>
<dbReference type="Proteomes" id="UP000198923">
    <property type="component" value="Unassembled WGS sequence"/>
</dbReference>